<feature type="chain" id="PRO_5034061543" description="Peptidase C39 domain-containing protein" evidence="1">
    <location>
        <begin position="23"/>
        <end position="342"/>
    </location>
</feature>
<dbReference type="PROSITE" id="PS51257">
    <property type="entry name" value="PROKAR_LIPOPROTEIN"/>
    <property type="match status" value="1"/>
</dbReference>
<evidence type="ECO:0000259" key="2">
    <source>
        <dbReference type="PROSITE" id="PS50990"/>
    </source>
</evidence>
<reference evidence="3" key="2">
    <citation type="submission" date="2020-09" db="EMBL/GenBank/DDBJ databases">
        <authorList>
            <person name="Sun Q."/>
            <person name="Kim S."/>
        </authorList>
    </citation>
    <scope>NUCLEOTIDE SEQUENCE</scope>
    <source>
        <strain evidence="3">KCTC 32337</strain>
    </source>
</reference>
<dbReference type="AlphaFoldDB" id="A0A8H9IHX3"/>
<dbReference type="InterPro" id="IPR005074">
    <property type="entry name" value="Peptidase_C39"/>
</dbReference>
<dbReference type="PROSITE" id="PS50990">
    <property type="entry name" value="PEPTIDASE_C39"/>
    <property type="match status" value="1"/>
</dbReference>
<sequence>MFYNVKAGVLVSLLFLLCACQSAPQTEQLFAQQNDFATKHLIKDVPFYPQQAFYCGPTTLAEVFNYYGANTTPEQIAPSLFVPELEGSLQLEMVSASRQQGMLAYAQKGDLQQLLGLIRDDVPVVVLQNVSVALIPMWHYALVIGYDLNTRELILHTGETQNHRLNFTTFERTWARGEYWLLAAVPPDKMSDEFTPLNYTQAAQDLLSTGQKKAGREALKTAITEWPDKWLNYFLLANDYLENDPQRAALWYQKGYPYRQGNAEKQDDENLPYLNNYAYALATLGCDPQASVLINRALAYEPQNANLLDTKQQIAELSRNATENSHKAATQCPLIRKTPNLI</sequence>
<dbReference type="Gene3D" id="3.90.70.10">
    <property type="entry name" value="Cysteine proteinases"/>
    <property type="match status" value="1"/>
</dbReference>
<organism evidence="3 4">
    <name type="scientific">Paraglaciecola chathamensis</name>
    <dbReference type="NCBI Taxonomy" id="368405"/>
    <lineage>
        <taxon>Bacteria</taxon>
        <taxon>Pseudomonadati</taxon>
        <taxon>Pseudomonadota</taxon>
        <taxon>Gammaproteobacteria</taxon>
        <taxon>Alteromonadales</taxon>
        <taxon>Alteromonadaceae</taxon>
        <taxon>Paraglaciecola</taxon>
    </lineage>
</organism>
<dbReference type="GO" id="GO:0008233">
    <property type="term" value="F:peptidase activity"/>
    <property type="evidence" value="ECO:0007669"/>
    <property type="project" value="InterPro"/>
</dbReference>
<dbReference type="SUPFAM" id="SSF48452">
    <property type="entry name" value="TPR-like"/>
    <property type="match status" value="1"/>
</dbReference>
<dbReference type="Pfam" id="PF13529">
    <property type="entry name" value="Peptidase_C39_2"/>
    <property type="match status" value="1"/>
</dbReference>
<feature type="signal peptide" evidence="1">
    <location>
        <begin position="1"/>
        <end position="22"/>
    </location>
</feature>
<evidence type="ECO:0000313" key="4">
    <source>
        <dbReference type="Proteomes" id="UP000622604"/>
    </source>
</evidence>
<protein>
    <recommendedName>
        <fullName evidence="2">Peptidase C39 domain-containing protein</fullName>
    </recommendedName>
</protein>
<dbReference type="GO" id="GO:0006508">
    <property type="term" value="P:proteolysis"/>
    <property type="evidence" value="ECO:0007669"/>
    <property type="project" value="InterPro"/>
</dbReference>
<comment type="caution">
    <text evidence="3">The sequence shown here is derived from an EMBL/GenBank/DDBJ whole genome shotgun (WGS) entry which is preliminary data.</text>
</comment>
<gene>
    <name evidence="3" type="ORF">GCM10011274_30350</name>
</gene>
<dbReference type="GO" id="GO:0016020">
    <property type="term" value="C:membrane"/>
    <property type="evidence" value="ECO:0007669"/>
    <property type="project" value="InterPro"/>
</dbReference>
<dbReference type="Proteomes" id="UP000622604">
    <property type="component" value="Unassembled WGS sequence"/>
</dbReference>
<reference evidence="3" key="1">
    <citation type="journal article" date="2014" name="Int. J. Syst. Evol. Microbiol.">
        <title>Complete genome sequence of Corynebacterium casei LMG S-19264T (=DSM 44701T), isolated from a smear-ripened cheese.</title>
        <authorList>
            <consortium name="US DOE Joint Genome Institute (JGI-PGF)"/>
            <person name="Walter F."/>
            <person name="Albersmeier A."/>
            <person name="Kalinowski J."/>
            <person name="Ruckert C."/>
        </authorList>
    </citation>
    <scope>NUCLEOTIDE SEQUENCE</scope>
    <source>
        <strain evidence="3">KCTC 32337</strain>
    </source>
</reference>
<name>A0A8H9IHX3_9ALTE</name>
<dbReference type="InterPro" id="IPR039564">
    <property type="entry name" value="Peptidase_C39-like"/>
</dbReference>
<evidence type="ECO:0000313" key="3">
    <source>
        <dbReference type="EMBL" id="GGZ69891.1"/>
    </source>
</evidence>
<feature type="domain" description="Peptidase C39" evidence="2">
    <location>
        <begin position="51"/>
        <end position="181"/>
    </location>
</feature>
<dbReference type="Gene3D" id="1.25.40.10">
    <property type="entry name" value="Tetratricopeptide repeat domain"/>
    <property type="match status" value="1"/>
</dbReference>
<evidence type="ECO:0000256" key="1">
    <source>
        <dbReference type="SAM" id="SignalP"/>
    </source>
</evidence>
<keyword evidence="1" id="KW-0732">Signal</keyword>
<proteinExistence type="predicted"/>
<dbReference type="EMBL" id="BMZC01000008">
    <property type="protein sequence ID" value="GGZ69891.1"/>
    <property type="molecule type" value="Genomic_DNA"/>
</dbReference>
<dbReference type="RefSeq" id="WP_191866481.1">
    <property type="nucleotide sequence ID" value="NZ_BMZC01000008.1"/>
</dbReference>
<accession>A0A8H9IHX3</accession>
<dbReference type="GO" id="GO:0005524">
    <property type="term" value="F:ATP binding"/>
    <property type="evidence" value="ECO:0007669"/>
    <property type="project" value="InterPro"/>
</dbReference>
<dbReference type="NCBIfam" id="NF033920">
    <property type="entry name" value="C39_PA2778_fam"/>
    <property type="match status" value="1"/>
</dbReference>
<dbReference type="InterPro" id="IPR011990">
    <property type="entry name" value="TPR-like_helical_dom_sf"/>
</dbReference>